<protein>
    <submittedName>
        <fullName evidence="2">Uncharacterized protein</fullName>
    </submittedName>
</protein>
<dbReference type="AlphaFoldDB" id="A0A0C2HC38"/>
<proteinExistence type="predicted"/>
<evidence type="ECO:0000313" key="2">
    <source>
        <dbReference type="EMBL" id="KIH69224.1"/>
    </source>
</evidence>
<evidence type="ECO:0000313" key="3">
    <source>
        <dbReference type="Proteomes" id="UP000054047"/>
    </source>
</evidence>
<organism evidence="2 3">
    <name type="scientific">Ancylostoma duodenale</name>
    <dbReference type="NCBI Taxonomy" id="51022"/>
    <lineage>
        <taxon>Eukaryota</taxon>
        <taxon>Metazoa</taxon>
        <taxon>Ecdysozoa</taxon>
        <taxon>Nematoda</taxon>
        <taxon>Chromadorea</taxon>
        <taxon>Rhabditida</taxon>
        <taxon>Rhabditina</taxon>
        <taxon>Rhabditomorpha</taxon>
        <taxon>Strongyloidea</taxon>
        <taxon>Ancylostomatidae</taxon>
        <taxon>Ancylostomatinae</taxon>
        <taxon>Ancylostoma</taxon>
    </lineage>
</organism>
<accession>A0A0C2HC38</accession>
<feature type="region of interest" description="Disordered" evidence="1">
    <location>
        <begin position="41"/>
        <end position="64"/>
    </location>
</feature>
<sequence length="64" mass="7297">MTTPCARMHGSLRSVLLLIHGEATKISGTPPRLEQVAMGRDYNRHQHHHHHHTDSLAETPRTDR</sequence>
<evidence type="ECO:0000256" key="1">
    <source>
        <dbReference type="SAM" id="MobiDB-lite"/>
    </source>
</evidence>
<dbReference type="EMBL" id="KN726197">
    <property type="protein sequence ID" value="KIH69224.1"/>
    <property type="molecule type" value="Genomic_DNA"/>
</dbReference>
<gene>
    <name evidence="2" type="ORF">ANCDUO_00431</name>
</gene>
<name>A0A0C2HC38_9BILA</name>
<reference evidence="2 3" key="1">
    <citation type="submission" date="2013-12" db="EMBL/GenBank/DDBJ databases">
        <title>Draft genome of the parsitic nematode Ancylostoma duodenale.</title>
        <authorList>
            <person name="Mitreva M."/>
        </authorList>
    </citation>
    <scope>NUCLEOTIDE SEQUENCE [LARGE SCALE GENOMIC DNA]</scope>
    <source>
        <strain evidence="2 3">Zhejiang</strain>
    </source>
</reference>
<dbReference type="Proteomes" id="UP000054047">
    <property type="component" value="Unassembled WGS sequence"/>
</dbReference>
<keyword evidence="3" id="KW-1185">Reference proteome</keyword>